<dbReference type="InterPro" id="IPR009045">
    <property type="entry name" value="Zn_M74/Hedgehog-like"/>
</dbReference>
<dbReference type="Gene3D" id="3.30.1380.10">
    <property type="match status" value="1"/>
</dbReference>
<gene>
    <name evidence="2" type="ORF">METZ01_LOCUS516080</name>
</gene>
<reference evidence="2" key="1">
    <citation type="submission" date="2018-05" db="EMBL/GenBank/DDBJ databases">
        <authorList>
            <person name="Lanie J.A."/>
            <person name="Ng W.-L."/>
            <person name="Kazmierczak K.M."/>
            <person name="Andrzejewski T.M."/>
            <person name="Davidsen T.M."/>
            <person name="Wayne K.J."/>
            <person name="Tettelin H."/>
            <person name="Glass J.I."/>
            <person name="Rusch D."/>
            <person name="Podicherti R."/>
            <person name="Tsui H.-C.T."/>
            <person name="Winkler M.E."/>
        </authorList>
    </citation>
    <scope>NUCLEOTIDE SEQUENCE</scope>
</reference>
<accession>A0A383F289</accession>
<dbReference type="AlphaFoldDB" id="A0A383F289"/>
<protein>
    <recommendedName>
        <fullName evidence="1">Peptidase M15A C-terminal domain-containing protein</fullName>
    </recommendedName>
</protein>
<sequence length="50" mass="5338">MILQPIREHFGPIAINSGYRGVVLNKTIGGSWKSQHCEGKAADIECPGTG</sequence>
<dbReference type="InterPro" id="IPR013230">
    <property type="entry name" value="Peptidase_M15A_C"/>
</dbReference>
<dbReference type="Pfam" id="PF08291">
    <property type="entry name" value="Peptidase_M15_3"/>
    <property type="match status" value="1"/>
</dbReference>
<dbReference type="EMBL" id="UINC01230910">
    <property type="protein sequence ID" value="SVE63226.1"/>
    <property type="molecule type" value="Genomic_DNA"/>
</dbReference>
<feature type="non-terminal residue" evidence="2">
    <location>
        <position position="50"/>
    </location>
</feature>
<evidence type="ECO:0000259" key="1">
    <source>
        <dbReference type="Pfam" id="PF08291"/>
    </source>
</evidence>
<organism evidence="2">
    <name type="scientific">marine metagenome</name>
    <dbReference type="NCBI Taxonomy" id="408172"/>
    <lineage>
        <taxon>unclassified sequences</taxon>
        <taxon>metagenomes</taxon>
        <taxon>ecological metagenomes</taxon>
    </lineage>
</organism>
<dbReference type="SUPFAM" id="SSF55166">
    <property type="entry name" value="Hedgehog/DD-peptidase"/>
    <property type="match status" value="1"/>
</dbReference>
<evidence type="ECO:0000313" key="2">
    <source>
        <dbReference type="EMBL" id="SVE63226.1"/>
    </source>
</evidence>
<feature type="domain" description="Peptidase M15A C-terminal" evidence="1">
    <location>
        <begin position="2"/>
        <end position="48"/>
    </location>
</feature>
<name>A0A383F289_9ZZZZ</name>
<proteinExistence type="predicted"/>